<evidence type="ECO:0000313" key="4">
    <source>
        <dbReference type="EMBL" id="KAL3417104.1"/>
    </source>
</evidence>
<dbReference type="PANTHER" id="PTHR45348">
    <property type="entry name" value="HYPOTHETICAL OXIDOREDUCTASE (EUROFUNG)"/>
    <property type="match status" value="1"/>
</dbReference>
<evidence type="ECO:0000313" key="5">
    <source>
        <dbReference type="Proteomes" id="UP001629113"/>
    </source>
</evidence>
<evidence type="ECO:0000256" key="2">
    <source>
        <dbReference type="ARBA" id="ARBA00023002"/>
    </source>
</evidence>
<comment type="similarity">
    <text evidence="1">Belongs to the zinc-containing alcohol dehydrogenase family.</text>
</comment>
<dbReference type="InterPro" id="IPR047122">
    <property type="entry name" value="Trans-enoyl_RdTase-like"/>
</dbReference>
<evidence type="ECO:0000259" key="3">
    <source>
        <dbReference type="SMART" id="SM00829"/>
    </source>
</evidence>
<keyword evidence="2" id="KW-0560">Oxidoreductase</keyword>
<dbReference type="PANTHER" id="PTHR45348:SF2">
    <property type="entry name" value="ZINC-TYPE ALCOHOL DEHYDROGENASE-LIKE PROTEIN C2E1P3.01"/>
    <property type="match status" value="1"/>
</dbReference>
<dbReference type="InterPro" id="IPR036291">
    <property type="entry name" value="NAD(P)-bd_dom_sf"/>
</dbReference>
<gene>
    <name evidence="4" type="ORF">PVAG01_11104</name>
</gene>
<keyword evidence="5" id="KW-1185">Reference proteome</keyword>
<dbReference type="SMART" id="SM00829">
    <property type="entry name" value="PKS_ER"/>
    <property type="match status" value="1"/>
</dbReference>
<dbReference type="Pfam" id="PF08240">
    <property type="entry name" value="ADH_N"/>
    <property type="match status" value="1"/>
</dbReference>
<dbReference type="InterPro" id="IPR013149">
    <property type="entry name" value="ADH-like_C"/>
</dbReference>
<dbReference type="InterPro" id="IPR020843">
    <property type="entry name" value="ER"/>
</dbReference>
<name>A0ABR4P1C3_9HELO</name>
<dbReference type="InterPro" id="IPR013154">
    <property type="entry name" value="ADH-like_N"/>
</dbReference>
<accession>A0ABR4P1C3</accession>
<dbReference type="Gene3D" id="3.90.180.10">
    <property type="entry name" value="Medium-chain alcohol dehydrogenases, catalytic domain"/>
    <property type="match status" value="1"/>
</dbReference>
<feature type="domain" description="Enoyl reductase (ER)" evidence="3">
    <location>
        <begin position="18"/>
        <end position="341"/>
    </location>
</feature>
<dbReference type="Gene3D" id="3.40.50.720">
    <property type="entry name" value="NAD(P)-binding Rossmann-like Domain"/>
    <property type="match status" value="1"/>
</dbReference>
<proteinExistence type="inferred from homology"/>
<dbReference type="Pfam" id="PF00107">
    <property type="entry name" value="ADH_zinc_N"/>
    <property type="match status" value="1"/>
</dbReference>
<reference evidence="4 5" key="1">
    <citation type="submission" date="2024-06" db="EMBL/GenBank/DDBJ databases">
        <title>Complete genome of Phlyctema vagabunda strain 19-DSS-EL-015.</title>
        <authorList>
            <person name="Fiorenzani C."/>
        </authorList>
    </citation>
    <scope>NUCLEOTIDE SEQUENCE [LARGE SCALE GENOMIC DNA]</scope>
    <source>
        <strain evidence="4 5">19-DSS-EL-015</strain>
    </source>
</reference>
<evidence type="ECO:0000256" key="1">
    <source>
        <dbReference type="ARBA" id="ARBA00008072"/>
    </source>
</evidence>
<dbReference type="InterPro" id="IPR011032">
    <property type="entry name" value="GroES-like_sf"/>
</dbReference>
<comment type="caution">
    <text evidence="4">The sequence shown here is derived from an EMBL/GenBank/DDBJ whole genome shotgun (WGS) entry which is preliminary data.</text>
</comment>
<dbReference type="SUPFAM" id="SSF50129">
    <property type="entry name" value="GroES-like"/>
    <property type="match status" value="1"/>
</dbReference>
<sequence>MAAFTTPDNKAAWIVAEKQSPLEVKPGPDHKPEANEVVIKVAYAAVNPTDWRMQDNPYIELPYPWVFGTDVAGTIVAVGSEATRFNIGQRVIAHCNSLLSRKVTNAGFQSYSTCDEILVAAVPDSLPLVNAAVLPLSISTAAAGLFGHLNLPFPTLNPTASGKTVLIWGGSSSCGSSAIQLAISAGYKVATTAGDANHKYVKDLGADFVFSHSDPKVVENILHLFEKEKFGGILDCIADHNTQNLCADILSKLGGGVLPTLLWPSQEFPKNVDAKLVMGLDPAFGRRDIGDAVWRNFIPQALAAGKFQAKPDPLLLVGGLEKVQEGINIQRNGVSAKKVVIEVVATK</sequence>
<dbReference type="SUPFAM" id="SSF51735">
    <property type="entry name" value="NAD(P)-binding Rossmann-fold domains"/>
    <property type="match status" value="1"/>
</dbReference>
<organism evidence="4 5">
    <name type="scientific">Phlyctema vagabunda</name>
    <dbReference type="NCBI Taxonomy" id="108571"/>
    <lineage>
        <taxon>Eukaryota</taxon>
        <taxon>Fungi</taxon>
        <taxon>Dikarya</taxon>
        <taxon>Ascomycota</taxon>
        <taxon>Pezizomycotina</taxon>
        <taxon>Leotiomycetes</taxon>
        <taxon>Helotiales</taxon>
        <taxon>Dermateaceae</taxon>
        <taxon>Phlyctema</taxon>
    </lineage>
</organism>
<dbReference type="EMBL" id="JBFCZG010000011">
    <property type="protein sequence ID" value="KAL3417104.1"/>
    <property type="molecule type" value="Genomic_DNA"/>
</dbReference>
<dbReference type="CDD" id="cd08249">
    <property type="entry name" value="enoyl_reductase_like"/>
    <property type="match status" value="1"/>
</dbReference>
<dbReference type="Proteomes" id="UP001629113">
    <property type="component" value="Unassembled WGS sequence"/>
</dbReference>
<protein>
    <submittedName>
        <fullName evidence="4">Zinc-binding oxidoreductase</fullName>
    </submittedName>
</protein>